<sequence>MMATKRHLPITSSTISVLDNEVCGFDFESCDPYKFNLTERLCARTWLGINLQPTIEAVRTIFHSRQRFDQKYVTQNHVSIQIYAKESKREKRSRDLGVLLFGFPFDNLLGMVDNTDILKLKLYLTAMKFDKVQGPAENVTLISKEMVATLNREDDLGVQGGSSYKYVFKDSDLGTLNEPFVKLFDGRRREWKLTLELIVDEKAAYGLKLPKFESIGKAILEGELHTDFLLVAGDGGKIPCHKVFLSNGSPVFCRMLQSDMKESTENECKLEDMSKEGVKALLKYIYYGGVEDALQDPKIALELWEAGCKYFIPGLENDMKRIFIGKPEEWFTIDAALLLFLWSSKMDNCEYLTSKTVKIINGRWNEAKETSVFQERFARIPKNFEELHSWTLRVPEY</sequence>
<evidence type="ECO:0000313" key="2">
    <source>
        <dbReference type="EMBL" id="CAL8108328.1"/>
    </source>
</evidence>
<name>A0ABP1QQU7_9HEXA</name>
<dbReference type="Pfam" id="PF00651">
    <property type="entry name" value="BTB"/>
    <property type="match status" value="1"/>
</dbReference>
<proteinExistence type="predicted"/>
<dbReference type="PROSITE" id="PS50097">
    <property type="entry name" value="BTB"/>
    <property type="match status" value="1"/>
</dbReference>
<organism evidence="2 3">
    <name type="scientific">Orchesella dallaii</name>
    <dbReference type="NCBI Taxonomy" id="48710"/>
    <lineage>
        <taxon>Eukaryota</taxon>
        <taxon>Metazoa</taxon>
        <taxon>Ecdysozoa</taxon>
        <taxon>Arthropoda</taxon>
        <taxon>Hexapoda</taxon>
        <taxon>Collembola</taxon>
        <taxon>Entomobryomorpha</taxon>
        <taxon>Entomobryoidea</taxon>
        <taxon>Orchesellidae</taxon>
        <taxon>Orchesellinae</taxon>
        <taxon>Orchesella</taxon>
    </lineage>
</organism>
<dbReference type="InterPro" id="IPR000210">
    <property type="entry name" value="BTB/POZ_dom"/>
</dbReference>
<keyword evidence="3" id="KW-1185">Reference proteome</keyword>
<evidence type="ECO:0000313" key="3">
    <source>
        <dbReference type="Proteomes" id="UP001642540"/>
    </source>
</evidence>
<dbReference type="SMART" id="SM00225">
    <property type="entry name" value="BTB"/>
    <property type="match status" value="1"/>
</dbReference>
<accession>A0ABP1QQU7</accession>
<gene>
    <name evidence="2" type="ORF">ODALV1_LOCUS12947</name>
</gene>
<dbReference type="PANTHER" id="PTHR24413">
    <property type="entry name" value="SPECKLE-TYPE POZ PROTEIN"/>
    <property type="match status" value="1"/>
</dbReference>
<feature type="domain" description="BTB" evidence="1">
    <location>
        <begin position="226"/>
        <end position="294"/>
    </location>
</feature>
<reference evidence="2 3" key="1">
    <citation type="submission" date="2024-08" db="EMBL/GenBank/DDBJ databases">
        <authorList>
            <person name="Cucini C."/>
            <person name="Frati F."/>
        </authorList>
    </citation>
    <scope>NUCLEOTIDE SEQUENCE [LARGE SCALE GENOMIC DNA]</scope>
</reference>
<dbReference type="CDD" id="cd18186">
    <property type="entry name" value="BTB_POZ_ZBTB_KLHL-like"/>
    <property type="match status" value="1"/>
</dbReference>
<dbReference type="Proteomes" id="UP001642540">
    <property type="component" value="Unassembled WGS sequence"/>
</dbReference>
<dbReference type="EMBL" id="CAXLJM020000039">
    <property type="protein sequence ID" value="CAL8108328.1"/>
    <property type="molecule type" value="Genomic_DNA"/>
</dbReference>
<dbReference type="SUPFAM" id="SSF54695">
    <property type="entry name" value="POZ domain"/>
    <property type="match status" value="1"/>
</dbReference>
<protein>
    <recommendedName>
        <fullName evidence="1">BTB domain-containing protein</fullName>
    </recommendedName>
</protein>
<comment type="caution">
    <text evidence="2">The sequence shown here is derived from an EMBL/GenBank/DDBJ whole genome shotgun (WGS) entry which is preliminary data.</text>
</comment>
<dbReference type="InterPro" id="IPR011333">
    <property type="entry name" value="SKP1/BTB/POZ_sf"/>
</dbReference>
<dbReference type="Gene3D" id="3.30.710.10">
    <property type="entry name" value="Potassium Channel Kv1.1, Chain A"/>
    <property type="match status" value="1"/>
</dbReference>
<evidence type="ECO:0000259" key="1">
    <source>
        <dbReference type="PROSITE" id="PS50097"/>
    </source>
</evidence>